<sequence length="141" mass="16187">MKGHLRTFVALCFLVGLNACSLQDHVIPKRIKLSTPAFEYTDDFKMRFKVQVDSLGDLPVTEYGILHLSFFRAENDTDYTPRIEHGARMQFDQPIALGINNFIYTGNAFQGKYFFFYRAYALLSDGSVAYGDIKSFTFERP</sequence>
<keyword evidence="2" id="KW-1185">Reference proteome</keyword>
<dbReference type="Proteomes" id="UP000241964">
    <property type="component" value="Unassembled WGS sequence"/>
</dbReference>
<comment type="caution">
    <text evidence="1">The sequence shown here is derived from an EMBL/GenBank/DDBJ whole genome shotgun (WGS) entry which is preliminary data.</text>
</comment>
<dbReference type="OrthoDB" id="961251at2"/>
<evidence type="ECO:0000313" key="2">
    <source>
        <dbReference type="Proteomes" id="UP000241964"/>
    </source>
</evidence>
<dbReference type="EMBL" id="PYAS01000019">
    <property type="protein sequence ID" value="PSL22644.1"/>
    <property type="molecule type" value="Genomic_DNA"/>
</dbReference>
<protein>
    <submittedName>
        <fullName evidence="1">Uncharacterized protein</fullName>
    </submittedName>
</protein>
<name>A0A2P8FLP3_9BACT</name>
<accession>A0A2P8FLP3</accession>
<dbReference type="RefSeq" id="WP_106599031.1">
    <property type="nucleotide sequence ID" value="NZ_PYAS01000019.1"/>
</dbReference>
<evidence type="ECO:0000313" key="1">
    <source>
        <dbReference type="EMBL" id="PSL22644.1"/>
    </source>
</evidence>
<dbReference type="AlphaFoldDB" id="A0A2P8FLP3"/>
<reference evidence="1 2" key="1">
    <citation type="submission" date="2018-03" db="EMBL/GenBank/DDBJ databases">
        <title>Genomic Encyclopedia of Archaeal and Bacterial Type Strains, Phase II (KMG-II): from individual species to whole genera.</title>
        <authorList>
            <person name="Goeker M."/>
        </authorList>
    </citation>
    <scope>NUCLEOTIDE SEQUENCE [LARGE SCALE GENOMIC DNA]</scope>
    <source>
        <strain evidence="1 2">DSM 29057</strain>
    </source>
</reference>
<gene>
    <name evidence="1" type="ORF">CLV60_1192</name>
</gene>
<proteinExistence type="predicted"/>
<organism evidence="1 2">
    <name type="scientific">Dyadobacter jiangsuensis</name>
    <dbReference type="NCBI Taxonomy" id="1591085"/>
    <lineage>
        <taxon>Bacteria</taxon>
        <taxon>Pseudomonadati</taxon>
        <taxon>Bacteroidota</taxon>
        <taxon>Cytophagia</taxon>
        <taxon>Cytophagales</taxon>
        <taxon>Spirosomataceae</taxon>
        <taxon>Dyadobacter</taxon>
    </lineage>
</organism>